<feature type="region of interest" description="Disordered" evidence="1">
    <location>
        <begin position="28"/>
        <end position="81"/>
    </location>
</feature>
<keyword evidence="3" id="KW-1185">Reference proteome</keyword>
<proteinExistence type="predicted"/>
<dbReference type="AlphaFoldDB" id="A0A4C1V1C7"/>
<protein>
    <submittedName>
        <fullName evidence="2">Uncharacterized protein</fullName>
    </submittedName>
</protein>
<dbReference type="Proteomes" id="UP000299102">
    <property type="component" value="Unassembled WGS sequence"/>
</dbReference>
<name>A0A4C1V1C7_EUMVA</name>
<feature type="compositionally biased region" description="Polar residues" evidence="1">
    <location>
        <begin position="55"/>
        <end position="70"/>
    </location>
</feature>
<organism evidence="2 3">
    <name type="scientific">Eumeta variegata</name>
    <name type="common">Bagworm moth</name>
    <name type="synonym">Eumeta japonica</name>
    <dbReference type="NCBI Taxonomy" id="151549"/>
    <lineage>
        <taxon>Eukaryota</taxon>
        <taxon>Metazoa</taxon>
        <taxon>Ecdysozoa</taxon>
        <taxon>Arthropoda</taxon>
        <taxon>Hexapoda</taxon>
        <taxon>Insecta</taxon>
        <taxon>Pterygota</taxon>
        <taxon>Neoptera</taxon>
        <taxon>Endopterygota</taxon>
        <taxon>Lepidoptera</taxon>
        <taxon>Glossata</taxon>
        <taxon>Ditrysia</taxon>
        <taxon>Tineoidea</taxon>
        <taxon>Psychidae</taxon>
        <taxon>Oiketicinae</taxon>
        <taxon>Eumeta</taxon>
    </lineage>
</organism>
<accession>A0A4C1V1C7</accession>
<reference evidence="2 3" key="1">
    <citation type="journal article" date="2019" name="Commun. Biol.">
        <title>The bagworm genome reveals a unique fibroin gene that provides high tensile strength.</title>
        <authorList>
            <person name="Kono N."/>
            <person name="Nakamura H."/>
            <person name="Ohtoshi R."/>
            <person name="Tomita M."/>
            <person name="Numata K."/>
            <person name="Arakawa K."/>
        </authorList>
    </citation>
    <scope>NUCLEOTIDE SEQUENCE [LARGE SCALE GENOMIC DNA]</scope>
</reference>
<gene>
    <name evidence="2" type="ORF">EVAR_16649_1</name>
</gene>
<evidence type="ECO:0000313" key="3">
    <source>
        <dbReference type="Proteomes" id="UP000299102"/>
    </source>
</evidence>
<feature type="compositionally biased region" description="Gly residues" evidence="1">
    <location>
        <begin position="29"/>
        <end position="42"/>
    </location>
</feature>
<sequence>MITATRGRSQLGKNHQCIAGLLYRNRMPVGGGKGQKMGGGVTEEGPGRPPELLLTGQNTTAEGTLHTTLKLTAGDKGLTTP</sequence>
<dbReference type="EMBL" id="BGZK01000252">
    <property type="protein sequence ID" value="GBP31874.1"/>
    <property type="molecule type" value="Genomic_DNA"/>
</dbReference>
<evidence type="ECO:0000256" key="1">
    <source>
        <dbReference type="SAM" id="MobiDB-lite"/>
    </source>
</evidence>
<evidence type="ECO:0000313" key="2">
    <source>
        <dbReference type="EMBL" id="GBP31874.1"/>
    </source>
</evidence>
<comment type="caution">
    <text evidence="2">The sequence shown here is derived from an EMBL/GenBank/DDBJ whole genome shotgun (WGS) entry which is preliminary data.</text>
</comment>